<dbReference type="EMBL" id="FQUG01000003">
    <property type="protein sequence ID" value="SHE62929.1"/>
    <property type="molecule type" value="Genomic_DNA"/>
</dbReference>
<evidence type="ECO:0000313" key="3">
    <source>
        <dbReference type="Proteomes" id="UP000184404"/>
    </source>
</evidence>
<dbReference type="InterPro" id="IPR009270">
    <property type="entry name" value="DUF927"/>
</dbReference>
<evidence type="ECO:0000259" key="1">
    <source>
        <dbReference type="Pfam" id="PF06048"/>
    </source>
</evidence>
<dbReference type="AlphaFoldDB" id="A0A1M4V1W8"/>
<protein>
    <recommendedName>
        <fullName evidence="1">DUF927 domain-containing protein</fullName>
    </recommendedName>
</protein>
<dbReference type="CDD" id="cd01029">
    <property type="entry name" value="TOPRIM_primases"/>
    <property type="match status" value="1"/>
</dbReference>
<accession>A0A1M4V1W8</accession>
<dbReference type="Gene3D" id="3.40.1360.10">
    <property type="match status" value="1"/>
</dbReference>
<dbReference type="Pfam" id="PF06048">
    <property type="entry name" value="DUF927"/>
    <property type="match status" value="1"/>
</dbReference>
<keyword evidence="3" id="KW-1185">Reference proteome</keyword>
<name>A0A1M4V1W8_9FIRM</name>
<gene>
    <name evidence="2" type="ORF">SAMN02745190_00852</name>
</gene>
<organism evidence="2 3">
    <name type="scientific">Schwartzia succinivorans DSM 10502</name>
    <dbReference type="NCBI Taxonomy" id="1123243"/>
    <lineage>
        <taxon>Bacteria</taxon>
        <taxon>Bacillati</taxon>
        <taxon>Bacillota</taxon>
        <taxon>Negativicutes</taxon>
        <taxon>Selenomonadales</taxon>
        <taxon>Selenomonadaceae</taxon>
        <taxon>Schwartzia</taxon>
    </lineage>
</organism>
<dbReference type="Proteomes" id="UP000184404">
    <property type="component" value="Unassembled WGS sequence"/>
</dbReference>
<reference evidence="2 3" key="1">
    <citation type="submission" date="2016-11" db="EMBL/GenBank/DDBJ databases">
        <authorList>
            <person name="Jaros S."/>
            <person name="Januszkiewicz K."/>
            <person name="Wedrychowicz H."/>
        </authorList>
    </citation>
    <scope>NUCLEOTIDE SEQUENCE [LARGE SCALE GENOMIC DNA]</scope>
    <source>
        <strain evidence="2 3">DSM 10502</strain>
    </source>
</reference>
<evidence type="ECO:0000313" key="2">
    <source>
        <dbReference type="EMBL" id="SHE62929.1"/>
    </source>
</evidence>
<dbReference type="InterPro" id="IPR034154">
    <property type="entry name" value="TOPRIM_DnaG/twinkle"/>
</dbReference>
<sequence length="790" mass="89368">MTLMDILPKLSNVKQLEGGEYQAACPCCERSDRDGHHLYLTEKNGYLEMNCQRCKQTQRVIMDAIQANEPPIVMTSAPRRKKESYEVIENIEYVYRNPDGTVAFWKYRKKFSDGHKKFSFKGPSGFFKKPEGSIWIYGLDKMQQADRGQTLYIVEGEKCADVMTQHGFLAISTCTGSKPHISFTDEEKVLLSEFKNKVIIPDNDAPGMEYVKAWENVKVLRLPDIWPECPPKGDVADYFDVGLPKSAIVNYRFVDIDLPIYVGQKYKVDFSGVWARKKAEDENYTVQTAPHAIVPYRRFKDVWTGDEKYEIAYFRDGQWRFVTVPAAELFNGKMLQKYAIAGLMISGTNAKYIADYLIDYVSKNKLEANPTSSRIGWHDDEFIPYTGRTKLDCGSEAIMRAVIPLGTFNGWLSGVQDVWKTRPEVCAFMAVGMASVLIGREQADTFVCELFGTTELGKTKALEIVASMFGLPTTNGLMFIMDSTDNFAFETLNTLNNIPLCLDENEAKRNSFESQKMRSPENSWLYKITAGKGRQRMISGHETERPTRWNTTVLVTGESSMTNEYTAEGALNRIIGVNISRPLTKDFQKLTHAIKHNYGHAVRKFAEEVISLGNIESALEKAYNEVSSTNEHITGKMKNNASYVWLAYQLMEKFMGEGALTLPVLCSYLKTKQDVDSTETVYQTITDWLGAKDSNLRIGSDYVLASDERSMDHYENTGEIIGVKHNGYITVNKLKLDQLLQSNFGKPFKDFAAKLADAGYIIPGESNGKRFYADNASWKGVRFKGVKIVI</sequence>
<dbReference type="STRING" id="1123243.SAMN02745190_00852"/>
<feature type="domain" description="DUF927" evidence="1">
    <location>
        <begin position="267"/>
        <end position="536"/>
    </location>
</feature>
<proteinExistence type="predicted"/>